<dbReference type="Proteomes" id="UP000494365">
    <property type="component" value="Unassembled WGS sequence"/>
</dbReference>
<gene>
    <name evidence="2" type="ORF">LMG28614_00882</name>
</gene>
<reference evidence="2 3" key="1">
    <citation type="submission" date="2020-04" db="EMBL/GenBank/DDBJ databases">
        <authorList>
            <person name="De Canck E."/>
        </authorList>
    </citation>
    <scope>NUCLEOTIDE SEQUENCE [LARGE SCALE GENOMIC DNA]</scope>
    <source>
        <strain evidence="2 3">LMG 28614</strain>
    </source>
</reference>
<evidence type="ECO:0000313" key="2">
    <source>
        <dbReference type="EMBL" id="CAB3779601.1"/>
    </source>
</evidence>
<evidence type="ECO:0000256" key="1">
    <source>
        <dbReference type="SAM" id="SignalP"/>
    </source>
</evidence>
<keyword evidence="3" id="KW-1185">Reference proteome</keyword>
<accession>A0A6S7AW05</accession>
<organism evidence="2 3">
    <name type="scientific">Paraburkholderia ultramafica</name>
    <dbReference type="NCBI Taxonomy" id="1544867"/>
    <lineage>
        <taxon>Bacteria</taxon>
        <taxon>Pseudomonadati</taxon>
        <taxon>Pseudomonadota</taxon>
        <taxon>Betaproteobacteria</taxon>
        <taxon>Burkholderiales</taxon>
        <taxon>Burkholderiaceae</taxon>
        <taxon>Paraburkholderia</taxon>
    </lineage>
</organism>
<evidence type="ECO:0000313" key="3">
    <source>
        <dbReference type="Proteomes" id="UP000494365"/>
    </source>
</evidence>
<feature type="signal peptide" evidence="1">
    <location>
        <begin position="1"/>
        <end position="17"/>
    </location>
</feature>
<feature type="chain" id="PRO_5028913493" evidence="1">
    <location>
        <begin position="18"/>
        <end position="113"/>
    </location>
</feature>
<dbReference type="EMBL" id="CADIKK010000003">
    <property type="protein sequence ID" value="CAB3779601.1"/>
    <property type="molecule type" value="Genomic_DNA"/>
</dbReference>
<sequence length="113" mass="11472">MKYLPLIAFAVAISAGAAQPPAGVQSVGQSQQPPKAVASCIAQKWADGSQQQVVSQNTLANDQAMDVYVPGQQPPNGAAAVVRPSYTGKGTWVGFRTNGAAGSDATRAISGCL</sequence>
<proteinExistence type="predicted"/>
<keyword evidence="1" id="KW-0732">Signal</keyword>
<protein>
    <submittedName>
        <fullName evidence="2">Uncharacterized protein</fullName>
    </submittedName>
</protein>
<dbReference type="AlphaFoldDB" id="A0A6S7AW05"/>
<name>A0A6S7AW05_9BURK</name>
<dbReference type="RefSeq" id="WP_175148334.1">
    <property type="nucleotide sequence ID" value="NZ_CADIKK010000003.1"/>
</dbReference>